<keyword evidence="2" id="KW-1185">Reference proteome</keyword>
<proteinExistence type="predicted"/>
<sequence length="155" mass="17570">MISEKPNGWALGLPVSWASVVPNSQVQIWMPSTLPVGPQRSQITNRRRRANRRKWISTVGIDYPATSIVHGGRAELRAHTKYGDDRQASYEPPMGWEEVSRQIRLTASEQQESRLITVVQGTAATIGYYSPRYFPAEIQWPIAMESTVNQETCRQ</sequence>
<organism evidence="1 2">
    <name type="scientific">Fusarium sarcochroum</name>
    <dbReference type="NCBI Taxonomy" id="1208366"/>
    <lineage>
        <taxon>Eukaryota</taxon>
        <taxon>Fungi</taxon>
        <taxon>Dikarya</taxon>
        <taxon>Ascomycota</taxon>
        <taxon>Pezizomycotina</taxon>
        <taxon>Sordariomycetes</taxon>
        <taxon>Hypocreomycetidae</taxon>
        <taxon>Hypocreales</taxon>
        <taxon>Nectriaceae</taxon>
        <taxon>Fusarium</taxon>
        <taxon>Fusarium lateritium species complex</taxon>
    </lineage>
</organism>
<evidence type="ECO:0000313" key="2">
    <source>
        <dbReference type="Proteomes" id="UP000622797"/>
    </source>
</evidence>
<reference evidence="1" key="1">
    <citation type="journal article" date="2020" name="BMC Genomics">
        <title>Correction to: Identification and distribution of gene clusters required for synthesis of sphingolipid metabolism inhibitors in diverse species of the filamentous fungus Fusarium.</title>
        <authorList>
            <person name="Kim H.S."/>
            <person name="Lohmar J.M."/>
            <person name="Busman M."/>
            <person name="Brown D.W."/>
            <person name="Naumann T.A."/>
            <person name="Divon H.H."/>
            <person name="Lysoe E."/>
            <person name="Uhlig S."/>
            <person name="Proctor R.H."/>
        </authorList>
    </citation>
    <scope>NUCLEOTIDE SEQUENCE</scope>
    <source>
        <strain evidence="1">NRRL 20472</strain>
    </source>
</reference>
<evidence type="ECO:0000313" key="1">
    <source>
        <dbReference type="EMBL" id="KAF4949800.1"/>
    </source>
</evidence>
<reference evidence="1" key="2">
    <citation type="submission" date="2020-05" db="EMBL/GenBank/DDBJ databases">
        <authorList>
            <person name="Kim H.-S."/>
            <person name="Proctor R.H."/>
            <person name="Brown D.W."/>
        </authorList>
    </citation>
    <scope>NUCLEOTIDE SEQUENCE</scope>
    <source>
        <strain evidence="1">NRRL 20472</strain>
    </source>
</reference>
<gene>
    <name evidence="1" type="ORF">FSARC_13386</name>
</gene>
<comment type="caution">
    <text evidence="1">The sequence shown here is derived from an EMBL/GenBank/DDBJ whole genome shotgun (WGS) entry which is preliminary data.</text>
</comment>
<dbReference type="Proteomes" id="UP000622797">
    <property type="component" value="Unassembled WGS sequence"/>
</dbReference>
<dbReference type="EMBL" id="JABEXW010000994">
    <property type="protein sequence ID" value="KAF4949800.1"/>
    <property type="molecule type" value="Genomic_DNA"/>
</dbReference>
<dbReference type="AlphaFoldDB" id="A0A8H4T1V8"/>
<accession>A0A8H4T1V8</accession>
<protein>
    <submittedName>
        <fullName evidence="1">Uncharacterized protein</fullName>
    </submittedName>
</protein>
<name>A0A8H4T1V8_9HYPO</name>